<comment type="caution">
    <text evidence="2">The sequence shown here is derived from an EMBL/GenBank/DDBJ whole genome shotgun (WGS) entry which is preliminary data.</text>
</comment>
<dbReference type="InterPro" id="IPR005174">
    <property type="entry name" value="KIB1-4_b-propeller"/>
</dbReference>
<dbReference type="PANTHER" id="PTHR44259">
    <property type="entry name" value="OS07G0183000 PROTEIN-RELATED"/>
    <property type="match status" value="1"/>
</dbReference>
<feature type="domain" description="KIB1-4 beta-propeller" evidence="1">
    <location>
        <begin position="57"/>
        <end position="177"/>
    </location>
</feature>
<accession>A0AAP0QJQ7</accession>
<gene>
    <name evidence="2" type="ORF">WN944_013385</name>
</gene>
<evidence type="ECO:0000313" key="3">
    <source>
        <dbReference type="Proteomes" id="UP001428341"/>
    </source>
</evidence>
<proteinExistence type="predicted"/>
<dbReference type="Pfam" id="PF03478">
    <property type="entry name" value="Beta-prop_KIB1-4"/>
    <property type="match status" value="1"/>
</dbReference>
<keyword evidence="3" id="KW-1185">Reference proteome</keyword>
<sequence>MHCIRSSHGWLKLLDHERACPFLLNPFSDIVGYYPEGDGEEGHHVLDRWNSKHGEGGDFVWKNFNGEWQGGYSDVICTADNLVYALSTSINDNTGFTVEGWDFKQQAPSKLMQVTASLPRQLILRSMFITSYLVESLGDIWLVVRKIWVPSKRIHFTTQFSVFKMDFQLRQWIDVHNRSDCAFAETVKIEPPPIWVVLVGKIYSLKEPKSLQRKKPTRIFKQRTSARSSERLAAHVAARAAHGQQHMLPTAHAARAAASSHAASSARCNTASSATISAGEDL</sequence>
<reference evidence="2 3" key="1">
    <citation type="submission" date="2024-05" db="EMBL/GenBank/DDBJ databases">
        <title>Haplotype-resolved chromosome-level genome assembly of Huyou (Citrus changshanensis).</title>
        <authorList>
            <person name="Miao C."/>
            <person name="Chen W."/>
            <person name="Wu Y."/>
            <person name="Wang L."/>
            <person name="Zhao S."/>
            <person name="Grierson D."/>
            <person name="Xu C."/>
            <person name="Chen K."/>
        </authorList>
    </citation>
    <scope>NUCLEOTIDE SEQUENCE [LARGE SCALE GENOMIC DNA]</scope>
    <source>
        <strain evidence="2">01-14</strain>
        <tissue evidence="2">Leaf</tissue>
    </source>
</reference>
<dbReference type="EMBL" id="JBCGBO010000005">
    <property type="protein sequence ID" value="KAK9198201.1"/>
    <property type="molecule type" value="Genomic_DNA"/>
</dbReference>
<evidence type="ECO:0000313" key="2">
    <source>
        <dbReference type="EMBL" id="KAK9198201.1"/>
    </source>
</evidence>
<name>A0AAP0QJQ7_9ROSI</name>
<dbReference type="InterPro" id="IPR050942">
    <property type="entry name" value="F-box_BR-signaling"/>
</dbReference>
<dbReference type="AlphaFoldDB" id="A0AAP0QJQ7"/>
<evidence type="ECO:0000259" key="1">
    <source>
        <dbReference type="Pfam" id="PF03478"/>
    </source>
</evidence>
<organism evidence="2 3">
    <name type="scientific">Citrus x changshan-huyou</name>
    <dbReference type="NCBI Taxonomy" id="2935761"/>
    <lineage>
        <taxon>Eukaryota</taxon>
        <taxon>Viridiplantae</taxon>
        <taxon>Streptophyta</taxon>
        <taxon>Embryophyta</taxon>
        <taxon>Tracheophyta</taxon>
        <taxon>Spermatophyta</taxon>
        <taxon>Magnoliopsida</taxon>
        <taxon>eudicotyledons</taxon>
        <taxon>Gunneridae</taxon>
        <taxon>Pentapetalae</taxon>
        <taxon>rosids</taxon>
        <taxon>malvids</taxon>
        <taxon>Sapindales</taxon>
        <taxon>Rutaceae</taxon>
        <taxon>Aurantioideae</taxon>
        <taxon>Citrus</taxon>
    </lineage>
</organism>
<dbReference type="PANTHER" id="PTHR44259:SF15">
    <property type="entry name" value="F-BOX PROTEIN KIB2-RELATED"/>
    <property type="match status" value="1"/>
</dbReference>
<dbReference type="Proteomes" id="UP001428341">
    <property type="component" value="Unassembled WGS sequence"/>
</dbReference>
<protein>
    <recommendedName>
        <fullName evidence="1">KIB1-4 beta-propeller domain-containing protein</fullName>
    </recommendedName>
</protein>